<dbReference type="EMBL" id="CAJPDS010000039">
    <property type="protein sequence ID" value="CAF9925702.1"/>
    <property type="molecule type" value="Genomic_DNA"/>
</dbReference>
<keyword evidence="3" id="KW-1185">Reference proteome</keyword>
<dbReference type="InterPro" id="IPR009078">
    <property type="entry name" value="Ferritin-like_SF"/>
</dbReference>
<sequence>MRFFYLTAAVFAAAASAAPYKNNLIAVRQAAPITDAVILNYALTLEHLEDKFYREALANFTESDFTDAGFDASVYANIKEVSADETTHVAFLTGALKKAGATPVQECTYSFGVTDVKSFLATASILEGVGVSAYLGAAADIMSKNYLTAAGSILTVESRHSAYIRASLKESPFPSPFDAPLDFNEVYTLAAPFIVSCPSDNPTLPVKAFPALAASPDNPANVTTGTKITLLTPGYTLTAADGKSQVYAAFITVTGPVFTPATAVEGGYSFVVPEAPEGTAPISGQSYIVLTGCNTTVSDDTVAAGPGVVEITNLLA</sequence>
<evidence type="ECO:0000313" key="2">
    <source>
        <dbReference type="EMBL" id="CAF9925702.1"/>
    </source>
</evidence>
<dbReference type="PANTHER" id="PTHR31694">
    <property type="entry name" value="DESICCATION-LIKE PROTEIN"/>
    <property type="match status" value="1"/>
</dbReference>
<accession>A0A8H3IF37</accession>
<comment type="caution">
    <text evidence="2">The sequence shown here is derived from an EMBL/GenBank/DDBJ whole genome shotgun (WGS) entry which is preliminary data.</text>
</comment>
<dbReference type="CDD" id="cd00657">
    <property type="entry name" value="Ferritin_like"/>
    <property type="match status" value="1"/>
</dbReference>
<dbReference type="Gene3D" id="1.20.1260.10">
    <property type="match status" value="1"/>
</dbReference>
<dbReference type="PANTHER" id="PTHR31694:SF26">
    <property type="entry name" value="OS05G0151100 PROTEIN"/>
    <property type="match status" value="1"/>
</dbReference>
<dbReference type="AlphaFoldDB" id="A0A8H3IF37"/>
<dbReference type="InterPro" id="IPR012347">
    <property type="entry name" value="Ferritin-like"/>
</dbReference>
<feature type="chain" id="PRO_5034346358" evidence="1">
    <location>
        <begin position="18"/>
        <end position="316"/>
    </location>
</feature>
<reference evidence="2" key="1">
    <citation type="submission" date="2021-03" db="EMBL/GenBank/DDBJ databases">
        <authorList>
            <person name="Tagirdzhanova G."/>
        </authorList>
    </citation>
    <scope>NUCLEOTIDE SEQUENCE</scope>
</reference>
<dbReference type="Proteomes" id="UP000664521">
    <property type="component" value="Unassembled WGS sequence"/>
</dbReference>
<dbReference type="InterPro" id="IPR052965">
    <property type="entry name" value="Pigment-catalase-like"/>
</dbReference>
<dbReference type="SUPFAM" id="SSF47240">
    <property type="entry name" value="Ferritin-like"/>
    <property type="match status" value="1"/>
</dbReference>
<proteinExistence type="predicted"/>
<feature type="signal peptide" evidence="1">
    <location>
        <begin position="1"/>
        <end position="17"/>
    </location>
</feature>
<name>A0A8H3IF37_9LECA</name>
<evidence type="ECO:0000256" key="1">
    <source>
        <dbReference type="SAM" id="SignalP"/>
    </source>
</evidence>
<dbReference type="Pfam" id="PF13668">
    <property type="entry name" value="Ferritin_2"/>
    <property type="match status" value="1"/>
</dbReference>
<evidence type="ECO:0000313" key="3">
    <source>
        <dbReference type="Proteomes" id="UP000664521"/>
    </source>
</evidence>
<protein>
    <submittedName>
        <fullName evidence="2">Uncharacterized protein</fullName>
    </submittedName>
</protein>
<keyword evidence="1" id="KW-0732">Signal</keyword>
<organism evidence="2 3">
    <name type="scientific">Heterodermia speciosa</name>
    <dbReference type="NCBI Taxonomy" id="116794"/>
    <lineage>
        <taxon>Eukaryota</taxon>
        <taxon>Fungi</taxon>
        <taxon>Dikarya</taxon>
        <taxon>Ascomycota</taxon>
        <taxon>Pezizomycotina</taxon>
        <taxon>Lecanoromycetes</taxon>
        <taxon>OSLEUM clade</taxon>
        <taxon>Lecanoromycetidae</taxon>
        <taxon>Caliciales</taxon>
        <taxon>Physciaceae</taxon>
        <taxon>Heterodermia</taxon>
    </lineage>
</organism>
<dbReference type="OrthoDB" id="1001765at2759"/>
<gene>
    <name evidence="2" type="ORF">HETSPECPRED_005902</name>
</gene>